<feature type="compositionally biased region" description="Basic and acidic residues" evidence="7">
    <location>
        <begin position="220"/>
        <end position="246"/>
    </location>
</feature>
<dbReference type="GO" id="GO:0035082">
    <property type="term" value="P:axoneme assembly"/>
    <property type="evidence" value="ECO:0007669"/>
    <property type="project" value="TreeGrafter"/>
</dbReference>
<dbReference type="PANTHER" id="PTHR13159">
    <property type="entry name" value="RADIAL SPOKEHEAD-RELATED"/>
    <property type="match status" value="1"/>
</dbReference>
<proteinExistence type="predicted"/>
<keyword evidence="4" id="KW-0206">Cytoskeleton</keyword>
<feature type="compositionally biased region" description="Acidic residues" evidence="7">
    <location>
        <begin position="82"/>
        <end position="105"/>
    </location>
</feature>
<evidence type="ECO:0000256" key="3">
    <source>
        <dbReference type="ARBA" id="ARBA00023069"/>
    </source>
</evidence>
<feature type="coiled-coil region" evidence="6">
    <location>
        <begin position="574"/>
        <end position="612"/>
    </location>
</feature>
<dbReference type="AlphaFoldDB" id="A0A146KAJ1"/>
<evidence type="ECO:0000256" key="7">
    <source>
        <dbReference type="SAM" id="MobiDB-lite"/>
    </source>
</evidence>
<dbReference type="EMBL" id="GDID01002763">
    <property type="protein sequence ID" value="JAP93843.1"/>
    <property type="molecule type" value="Transcribed_RNA"/>
</dbReference>
<keyword evidence="6" id="KW-0175">Coiled coil</keyword>
<dbReference type="GO" id="GO:0001534">
    <property type="term" value="C:radial spoke"/>
    <property type="evidence" value="ECO:0007669"/>
    <property type="project" value="InterPro"/>
</dbReference>
<evidence type="ECO:0000256" key="6">
    <source>
        <dbReference type="SAM" id="Coils"/>
    </source>
</evidence>
<protein>
    <submittedName>
        <fullName evidence="8">Radial spokehead-like protein</fullName>
    </submittedName>
</protein>
<dbReference type="GO" id="GO:0060294">
    <property type="term" value="P:cilium movement involved in cell motility"/>
    <property type="evidence" value="ECO:0007669"/>
    <property type="project" value="InterPro"/>
</dbReference>
<keyword evidence="2" id="KW-0963">Cytoplasm</keyword>
<evidence type="ECO:0000256" key="2">
    <source>
        <dbReference type="ARBA" id="ARBA00022490"/>
    </source>
</evidence>
<reference evidence="8" key="1">
    <citation type="submission" date="2015-07" db="EMBL/GenBank/DDBJ databases">
        <title>Adaptation to a free-living lifestyle via gene acquisitions in the diplomonad Trepomonas sp. PC1.</title>
        <authorList>
            <person name="Xu F."/>
            <person name="Jerlstrom-Hultqvist J."/>
            <person name="Kolisko M."/>
            <person name="Simpson A.G.B."/>
            <person name="Roger A.J."/>
            <person name="Svard S.G."/>
            <person name="Andersson J.O."/>
        </authorList>
    </citation>
    <scope>NUCLEOTIDE SEQUENCE</scope>
    <source>
        <strain evidence="8">PC1</strain>
    </source>
</reference>
<feature type="non-terminal residue" evidence="8">
    <location>
        <position position="1"/>
    </location>
</feature>
<comment type="subcellular location">
    <subcellularLocation>
        <location evidence="1">Cytoplasm</location>
        <location evidence="1">Cytoskeleton</location>
        <location evidence="1">Cilium axoneme</location>
    </subcellularLocation>
</comment>
<evidence type="ECO:0000256" key="5">
    <source>
        <dbReference type="ARBA" id="ARBA00023273"/>
    </source>
</evidence>
<dbReference type="InterPro" id="IPR006802">
    <property type="entry name" value="Radial_spoke"/>
</dbReference>
<keyword evidence="3" id="KW-0969">Cilium</keyword>
<feature type="compositionally biased region" description="Basic and acidic residues" evidence="7">
    <location>
        <begin position="273"/>
        <end position="284"/>
    </location>
</feature>
<sequence>DYLKQKSSSNQSAYDQISDLLLKLFQERPPQKRVYDEFEPLTAQLTDIKLPEGQRLPTKTEAVLGSFKSKQFNPNKPINLEGGDDEKEEKNDENEEEEAIEGVDCEDMQQLAQILKSLGISFTQLDAFRIQKAVQDLQKREERKDDKMTLFGKVGPYWILKAETGTFPEPEEKIEEEPEAEADQENEGEKGEEAQEKEEKDEELIQLEEQWAEIQNQLKTAKEGEGEEKQELEPDQEQKEEQGEKKDDDEDDEPEVPVAEEAHKEDEQVENVEENKEEEKEELKSNVSLEEEFRPETLVPKRQNVYHGQQFPLKKIQKIPQEEHDGLNKFLFFAALDVQLNELNQELFQRLQYEYDKQMFRKINNLKQSKTKFIKILNQILKAPLQFVALPEITPEQMRAFMQMSYQQLKFTGDLTAEFKPAVPVFNGTEAHLLRCCISRIMHSYTVIPKGIYQKEEEENDEEEKKSMEQLEVKERQIIKKRLDLLKKSAGQKIYEIMIQNKDLFQYSEDETKLELTAAFAELNEEFKGFENYFSLLQLKNWAYLYPRINGQGRCIDVNTDDYEGITEPEPVELSVATEKVNRIKQQRKAKKDKIKKERDQLKEQKQKELKKKAFQRWLEQQKEKWAAEDEQNVEEEIEIQVQEDEFDDTNPIDHPEVTLELPYEELMKYYTQRLWRKLRVFKRPVAPWDAPIIDNRVNVNQPDLFINEGQVDRTRVDFKQKCTYNVDESLLKNEIDFEKTKLPVWKLNAVKLQQYGCGQQVVVARNTKCVGALNIVSGNKYKKHQFVYFGGGIDQMMVNEQVCHMPDMCEVPWDIREEEDVAPEMQRMEKELIEDKKKWAIEAKAAAEQEGQEEKEEKDQ</sequence>
<organism evidence="8">
    <name type="scientific">Trepomonas sp. PC1</name>
    <dbReference type="NCBI Taxonomy" id="1076344"/>
    <lineage>
        <taxon>Eukaryota</taxon>
        <taxon>Metamonada</taxon>
        <taxon>Diplomonadida</taxon>
        <taxon>Hexamitidae</taxon>
        <taxon>Hexamitinae</taxon>
        <taxon>Trepomonas</taxon>
    </lineage>
</organism>
<name>A0A146KAJ1_9EUKA</name>
<evidence type="ECO:0000256" key="1">
    <source>
        <dbReference type="ARBA" id="ARBA00004430"/>
    </source>
</evidence>
<feature type="region of interest" description="Disordered" evidence="7">
    <location>
        <begin position="52"/>
        <end position="105"/>
    </location>
</feature>
<accession>A0A146KAJ1</accession>
<feature type="region of interest" description="Disordered" evidence="7">
    <location>
        <begin position="162"/>
        <end position="294"/>
    </location>
</feature>
<dbReference type="PANTHER" id="PTHR13159:SF0">
    <property type="entry name" value="RADIAL SPOKE HEAD 6 HOMOLOG A"/>
    <property type="match status" value="1"/>
</dbReference>
<feature type="compositionally biased region" description="Basic and acidic residues" evidence="7">
    <location>
        <begin position="187"/>
        <end position="198"/>
    </location>
</feature>
<feature type="compositionally biased region" description="Acidic residues" evidence="7">
    <location>
        <begin position="172"/>
        <end position="186"/>
    </location>
</feature>
<evidence type="ECO:0000313" key="8">
    <source>
        <dbReference type="EMBL" id="JAP93843.1"/>
    </source>
</evidence>
<gene>
    <name evidence="8" type="ORF">TPC1_13709</name>
</gene>
<dbReference type="Pfam" id="PF04712">
    <property type="entry name" value="Radial_spoke"/>
    <property type="match status" value="2"/>
</dbReference>
<evidence type="ECO:0000256" key="4">
    <source>
        <dbReference type="ARBA" id="ARBA00023212"/>
    </source>
</evidence>
<keyword evidence="5" id="KW-0966">Cell projection</keyword>